<proteinExistence type="predicted"/>
<dbReference type="Proteomes" id="UP000298030">
    <property type="component" value="Unassembled WGS sequence"/>
</dbReference>
<evidence type="ECO:0000313" key="2">
    <source>
        <dbReference type="Proteomes" id="UP000298030"/>
    </source>
</evidence>
<sequence length="103" mass="11062">MVVLSACELWLHTNLKFGAVETTYASPVRTHGGLIGVGSAVDPQVWYEIGIVPRVICAVLSLSSTTHLYARFLGLSDSGRNTDNMSLAIIITPNHFGPMCTTV</sequence>
<reference evidence="1 2" key="1">
    <citation type="journal article" date="2019" name="Nat. Ecol. Evol.">
        <title>Megaphylogeny resolves global patterns of mushroom evolution.</title>
        <authorList>
            <person name="Varga T."/>
            <person name="Krizsan K."/>
            <person name="Foldi C."/>
            <person name="Dima B."/>
            <person name="Sanchez-Garcia M."/>
            <person name="Sanchez-Ramirez S."/>
            <person name="Szollosi G.J."/>
            <person name="Szarkandi J.G."/>
            <person name="Papp V."/>
            <person name="Albert L."/>
            <person name="Andreopoulos W."/>
            <person name="Angelini C."/>
            <person name="Antonin V."/>
            <person name="Barry K.W."/>
            <person name="Bougher N.L."/>
            <person name="Buchanan P."/>
            <person name="Buyck B."/>
            <person name="Bense V."/>
            <person name="Catcheside P."/>
            <person name="Chovatia M."/>
            <person name="Cooper J."/>
            <person name="Damon W."/>
            <person name="Desjardin D."/>
            <person name="Finy P."/>
            <person name="Geml J."/>
            <person name="Haridas S."/>
            <person name="Hughes K."/>
            <person name="Justo A."/>
            <person name="Karasinski D."/>
            <person name="Kautmanova I."/>
            <person name="Kiss B."/>
            <person name="Kocsube S."/>
            <person name="Kotiranta H."/>
            <person name="LaButti K.M."/>
            <person name="Lechner B.E."/>
            <person name="Liimatainen K."/>
            <person name="Lipzen A."/>
            <person name="Lukacs Z."/>
            <person name="Mihaltcheva S."/>
            <person name="Morgado L.N."/>
            <person name="Niskanen T."/>
            <person name="Noordeloos M.E."/>
            <person name="Ohm R.A."/>
            <person name="Ortiz-Santana B."/>
            <person name="Ovrebo C."/>
            <person name="Racz N."/>
            <person name="Riley R."/>
            <person name="Savchenko A."/>
            <person name="Shiryaev A."/>
            <person name="Soop K."/>
            <person name="Spirin V."/>
            <person name="Szebenyi C."/>
            <person name="Tomsovsky M."/>
            <person name="Tulloss R.E."/>
            <person name="Uehling J."/>
            <person name="Grigoriev I.V."/>
            <person name="Vagvolgyi C."/>
            <person name="Papp T."/>
            <person name="Martin F.M."/>
            <person name="Miettinen O."/>
            <person name="Hibbett D.S."/>
            <person name="Nagy L.G."/>
        </authorList>
    </citation>
    <scope>NUCLEOTIDE SEQUENCE [LARGE SCALE GENOMIC DNA]</scope>
    <source>
        <strain evidence="1 2">FP101781</strain>
    </source>
</reference>
<comment type="caution">
    <text evidence="1">The sequence shown here is derived from an EMBL/GenBank/DDBJ whole genome shotgun (WGS) entry which is preliminary data.</text>
</comment>
<dbReference type="AlphaFoldDB" id="A0A4Y7TFR8"/>
<feature type="non-terminal residue" evidence="1">
    <location>
        <position position="103"/>
    </location>
</feature>
<name>A0A4Y7TFR8_COPMI</name>
<dbReference type="EMBL" id="QPFP01000014">
    <property type="protein sequence ID" value="TEB32851.1"/>
    <property type="molecule type" value="Genomic_DNA"/>
</dbReference>
<accession>A0A4Y7TFR8</accession>
<organism evidence="1 2">
    <name type="scientific">Coprinellus micaceus</name>
    <name type="common">Glistening ink-cap mushroom</name>
    <name type="synonym">Coprinus micaceus</name>
    <dbReference type="NCBI Taxonomy" id="71717"/>
    <lineage>
        <taxon>Eukaryota</taxon>
        <taxon>Fungi</taxon>
        <taxon>Dikarya</taxon>
        <taxon>Basidiomycota</taxon>
        <taxon>Agaricomycotina</taxon>
        <taxon>Agaricomycetes</taxon>
        <taxon>Agaricomycetidae</taxon>
        <taxon>Agaricales</taxon>
        <taxon>Agaricineae</taxon>
        <taxon>Psathyrellaceae</taxon>
        <taxon>Coprinellus</taxon>
    </lineage>
</organism>
<protein>
    <submittedName>
        <fullName evidence="1">Uncharacterized protein</fullName>
    </submittedName>
</protein>
<evidence type="ECO:0000313" key="1">
    <source>
        <dbReference type="EMBL" id="TEB32851.1"/>
    </source>
</evidence>
<keyword evidence="2" id="KW-1185">Reference proteome</keyword>
<gene>
    <name evidence="1" type="ORF">FA13DRAFT_1731366</name>
</gene>